<feature type="transmembrane region" description="Helical" evidence="6">
    <location>
        <begin position="350"/>
        <end position="367"/>
    </location>
</feature>
<name>A0ABX2SYZ5_9BACL</name>
<evidence type="ECO:0000256" key="4">
    <source>
        <dbReference type="ARBA" id="ARBA00022989"/>
    </source>
</evidence>
<feature type="transmembrane region" description="Helical" evidence="6">
    <location>
        <begin position="373"/>
        <end position="390"/>
    </location>
</feature>
<feature type="transmembrane region" description="Helical" evidence="6">
    <location>
        <begin position="30"/>
        <end position="51"/>
    </location>
</feature>
<evidence type="ECO:0000313" key="7">
    <source>
        <dbReference type="EMBL" id="NYS47586.1"/>
    </source>
</evidence>
<feature type="transmembrane region" description="Helical" evidence="6">
    <location>
        <begin position="430"/>
        <end position="448"/>
    </location>
</feature>
<reference evidence="7 8" key="1">
    <citation type="submission" date="2020-07" db="EMBL/GenBank/DDBJ databases">
        <title>MOT database genomes.</title>
        <authorList>
            <person name="Joseph S."/>
            <person name="Aduse-Opoku J."/>
            <person name="Hashim A."/>
            <person name="Wade W."/>
            <person name="Curtis M."/>
        </authorList>
    </citation>
    <scope>NUCLEOTIDE SEQUENCE [LARGE SCALE GENOMIC DNA]</scope>
    <source>
        <strain evidence="7 8">CIP 106318</strain>
    </source>
</reference>
<evidence type="ECO:0000256" key="3">
    <source>
        <dbReference type="ARBA" id="ARBA00022692"/>
    </source>
</evidence>
<evidence type="ECO:0000256" key="5">
    <source>
        <dbReference type="ARBA" id="ARBA00023136"/>
    </source>
</evidence>
<evidence type="ECO:0000313" key="8">
    <source>
        <dbReference type="Proteomes" id="UP000531840"/>
    </source>
</evidence>
<dbReference type="RefSeq" id="WP_179941375.1">
    <property type="nucleotide sequence ID" value="NZ_JACBYF010000009.1"/>
</dbReference>
<sequence length="457" mass="48220">MSIFRKKTIDDILKERGNKTFNPTMKTLDLILFGIGAIVGGGILVLTGIAASKAGPAVMFSFLIAGIACILAALCYAEMSSAVPSSGSTYAYAYVSIGEFIAHNVGWVLIGGYLLTAATVANGWSRYFISLLSGLGINIPEEFTKLPSAGGYGNIPSLILVILITFILSKGTTSSKITNNILAAVKIGIVVLFVVVGAFYVEPANLTNNFAPSGINGVMVGATAVFFAYLGFDAISTSAEETINPQKVMPRAIIITLLLCTAFYIVVCLVLTGMVPYTKLGIGNALSFALTEVGQVKAAGLISLGAVIGLMAGVLSFIFAGVRITYTMARDGLLPESLTATNKHKVPGKLTWGLGILTAIFSGFLPLDQLAELANVAAIISFALVSYATLKLRKTEPNAHRGFKVPAINFVAPLSVVLFVGLLWSVTATTWLILVVWTIVGSIVYFGYSKNNSKLKQ</sequence>
<evidence type="ECO:0000256" key="6">
    <source>
        <dbReference type="SAM" id="Phobius"/>
    </source>
</evidence>
<comment type="subcellular location">
    <subcellularLocation>
        <location evidence="1">Membrane</location>
        <topology evidence="1">Multi-pass membrane protein</topology>
    </subcellularLocation>
</comment>
<dbReference type="Pfam" id="PF13520">
    <property type="entry name" value="AA_permease_2"/>
    <property type="match status" value="1"/>
</dbReference>
<gene>
    <name evidence="7" type="ORF">HZY85_05160</name>
</gene>
<dbReference type="EMBL" id="JACBYF010000009">
    <property type="protein sequence ID" value="NYS47586.1"/>
    <property type="molecule type" value="Genomic_DNA"/>
</dbReference>
<feature type="transmembrane region" description="Helical" evidence="6">
    <location>
        <begin position="402"/>
        <end position="424"/>
    </location>
</feature>
<feature type="transmembrane region" description="Helical" evidence="6">
    <location>
        <begin position="298"/>
        <end position="320"/>
    </location>
</feature>
<dbReference type="InterPro" id="IPR002293">
    <property type="entry name" value="AA/rel_permease1"/>
</dbReference>
<organism evidence="7 8">
    <name type="scientific">Gemelliphila palaticanis</name>
    <dbReference type="NCBI Taxonomy" id="81950"/>
    <lineage>
        <taxon>Bacteria</taxon>
        <taxon>Bacillati</taxon>
        <taxon>Bacillota</taxon>
        <taxon>Bacilli</taxon>
        <taxon>Bacillales</taxon>
        <taxon>Gemellaceae</taxon>
        <taxon>Gemelliphila</taxon>
    </lineage>
</organism>
<feature type="transmembrane region" description="Helical" evidence="6">
    <location>
        <begin position="151"/>
        <end position="169"/>
    </location>
</feature>
<evidence type="ECO:0000256" key="1">
    <source>
        <dbReference type="ARBA" id="ARBA00004141"/>
    </source>
</evidence>
<dbReference type="Proteomes" id="UP000531840">
    <property type="component" value="Unassembled WGS sequence"/>
</dbReference>
<keyword evidence="5 6" id="KW-0472">Membrane</keyword>
<feature type="transmembrane region" description="Helical" evidence="6">
    <location>
        <begin position="181"/>
        <end position="201"/>
    </location>
</feature>
<protein>
    <submittedName>
        <fullName evidence="7">Amino acid permease</fullName>
    </submittedName>
</protein>
<accession>A0ABX2SYZ5</accession>
<feature type="transmembrane region" description="Helical" evidence="6">
    <location>
        <begin position="213"/>
        <end position="232"/>
    </location>
</feature>
<comment type="caution">
    <text evidence="7">The sequence shown here is derived from an EMBL/GenBank/DDBJ whole genome shotgun (WGS) entry which is preliminary data.</text>
</comment>
<keyword evidence="3 6" id="KW-0812">Transmembrane</keyword>
<evidence type="ECO:0000256" key="2">
    <source>
        <dbReference type="ARBA" id="ARBA00022448"/>
    </source>
</evidence>
<feature type="transmembrane region" description="Helical" evidence="6">
    <location>
        <begin position="253"/>
        <end position="278"/>
    </location>
</feature>
<feature type="transmembrane region" description="Helical" evidence="6">
    <location>
        <begin position="89"/>
        <end position="115"/>
    </location>
</feature>
<dbReference type="PANTHER" id="PTHR43243">
    <property type="entry name" value="INNER MEMBRANE TRANSPORTER YGJI-RELATED"/>
    <property type="match status" value="1"/>
</dbReference>
<dbReference type="Gene3D" id="1.20.1740.10">
    <property type="entry name" value="Amino acid/polyamine transporter I"/>
    <property type="match status" value="1"/>
</dbReference>
<keyword evidence="8" id="KW-1185">Reference proteome</keyword>
<keyword evidence="2" id="KW-0813">Transport</keyword>
<keyword evidence="4 6" id="KW-1133">Transmembrane helix</keyword>
<feature type="transmembrane region" description="Helical" evidence="6">
    <location>
        <begin position="57"/>
        <end position="77"/>
    </location>
</feature>
<dbReference type="PIRSF" id="PIRSF006060">
    <property type="entry name" value="AA_transporter"/>
    <property type="match status" value="1"/>
</dbReference>
<dbReference type="PANTHER" id="PTHR43243:SF4">
    <property type="entry name" value="CATIONIC AMINO ACID TRANSPORTER 4"/>
    <property type="match status" value="1"/>
</dbReference>
<proteinExistence type="predicted"/>